<organism evidence="1 2">
    <name type="scientific">Clostridium tertium</name>
    <dbReference type="NCBI Taxonomy" id="1559"/>
    <lineage>
        <taxon>Bacteria</taxon>
        <taxon>Bacillati</taxon>
        <taxon>Bacillota</taxon>
        <taxon>Clostridia</taxon>
        <taxon>Eubacteriales</taxon>
        <taxon>Clostridiaceae</taxon>
        <taxon>Clostridium</taxon>
    </lineage>
</organism>
<dbReference type="EMBL" id="JAMRYU010000017">
    <property type="protein sequence ID" value="MDC4241584.1"/>
    <property type="molecule type" value="Genomic_DNA"/>
</dbReference>
<sequence length="127" mass="14807">MAKVVECSIIIKDDFNNVFIVQRKTKKNEPKFWYSVGKKVRGKESEEKCISRAVKEDLKSIIFNLERIGEVLNKERDEICAVYKGELKERVTYGNDIVDGKWLSAKEIDECDLAQGEKEKILMYINR</sequence>
<evidence type="ECO:0000313" key="2">
    <source>
        <dbReference type="Proteomes" id="UP001141183"/>
    </source>
</evidence>
<reference evidence="1" key="1">
    <citation type="submission" date="2022-05" db="EMBL/GenBank/DDBJ databases">
        <title>Draft genome sequence of Clostridium tertium strain CP3 isolated from Peru.</title>
        <authorList>
            <person name="Hurtado R."/>
            <person name="Lima L."/>
            <person name="Sousa T."/>
            <person name="Jaiswal A.K."/>
            <person name="Tiwari S."/>
            <person name="Maturrano L."/>
            <person name="Brenig B."/>
            <person name="Azevedo V."/>
        </authorList>
    </citation>
    <scope>NUCLEOTIDE SEQUENCE</scope>
    <source>
        <strain evidence="1">CP3</strain>
    </source>
</reference>
<proteinExistence type="predicted"/>
<dbReference type="InterPro" id="IPR015797">
    <property type="entry name" value="NUDIX_hydrolase-like_dom_sf"/>
</dbReference>
<dbReference type="AlphaFoldDB" id="A0A9X4B153"/>
<dbReference type="Gene3D" id="3.90.79.10">
    <property type="entry name" value="Nucleoside Triphosphate Pyrophosphohydrolase"/>
    <property type="match status" value="1"/>
</dbReference>
<dbReference type="RefSeq" id="WP_008677836.1">
    <property type="nucleotide sequence ID" value="NZ_CABKOG010000003.1"/>
</dbReference>
<comment type="caution">
    <text evidence="1">The sequence shown here is derived from an EMBL/GenBank/DDBJ whole genome shotgun (WGS) entry which is preliminary data.</text>
</comment>
<dbReference type="Proteomes" id="UP001141183">
    <property type="component" value="Unassembled WGS sequence"/>
</dbReference>
<name>A0A9X4B153_9CLOT</name>
<dbReference type="SUPFAM" id="SSF55811">
    <property type="entry name" value="Nudix"/>
    <property type="match status" value="1"/>
</dbReference>
<gene>
    <name evidence="1" type="ORF">NE398_15715</name>
</gene>
<accession>A0A9X4B153</accession>
<evidence type="ECO:0000313" key="1">
    <source>
        <dbReference type="EMBL" id="MDC4241584.1"/>
    </source>
</evidence>
<keyword evidence="2" id="KW-1185">Reference proteome</keyword>
<protein>
    <submittedName>
        <fullName evidence="1">NUDIX domain-containing protein</fullName>
    </submittedName>
</protein>